<dbReference type="EMBL" id="JPRM01000016">
    <property type="protein sequence ID" value="KFF16112.1"/>
    <property type="molecule type" value="Genomic_DNA"/>
</dbReference>
<organism evidence="3 5">
    <name type="scientific">Flavobacterium hydatis</name>
    <name type="common">Cytophaga aquatilis</name>
    <dbReference type="NCBI Taxonomy" id="991"/>
    <lineage>
        <taxon>Bacteria</taxon>
        <taxon>Pseudomonadati</taxon>
        <taxon>Bacteroidota</taxon>
        <taxon>Flavobacteriia</taxon>
        <taxon>Flavobacteriales</taxon>
        <taxon>Flavobacteriaceae</taxon>
        <taxon>Flavobacterium</taxon>
    </lineage>
</organism>
<dbReference type="OrthoDB" id="610388at2"/>
<protein>
    <submittedName>
        <fullName evidence="4">T9SS C-terminal target domain-containing protein</fullName>
    </submittedName>
</protein>
<proteinExistence type="predicted"/>
<dbReference type="Proteomes" id="UP000198424">
    <property type="component" value="Unassembled WGS sequence"/>
</dbReference>
<gene>
    <name evidence="4" type="ORF">B0A62_01955</name>
    <name evidence="3" type="ORF">IW20_12265</name>
</gene>
<dbReference type="RefSeq" id="WP_035622417.1">
    <property type="nucleotide sequence ID" value="NZ_JBEWQG010000022.1"/>
</dbReference>
<evidence type="ECO:0000259" key="2">
    <source>
        <dbReference type="Pfam" id="PF18962"/>
    </source>
</evidence>
<evidence type="ECO:0000313" key="5">
    <source>
        <dbReference type="Proteomes" id="UP000028712"/>
    </source>
</evidence>
<evidence type="ECO:0000313" key="6">
    <source>
        <dbReference type="Proteomes" id="UP000198424"/>
    </source>
</evidence>
<name>A0A086AHE8_FLAHY</name>
<sequence>MIKLKNYFIALLLVNSTLYSTNKSVNTNYDPKVSIEISNIVTNGLALPNNTISFNGVDDLDIEFDVKVSYTGSDNNIYQGFSNGYFYEPNSFDNEPAEYYNNGVVPHFLFENLIKLTPNGTRYSHTYRQKLRLKRATVYNTGCSIVFTYRGENAKKTSNKLTFKLIGGTKTGNEPYKPATANINLRSISYSNGLPLINNTIVVPDYERGEIGTTSINLTFDYNCTYGSKLELGYYPVAGILIGDKTKTKVSLNQGKGITPTITNGIITFNNIEIKSSDITPDSYLKISFSFQGIKTITIYATAKTSGLIQNNYIFDNQSISPGSKSAPLIGTASTTGLSRSFENTYITHYQWQQKIGSNNWANITGATFQNYTPTNAFTQTTSFRRIAISNDGQYNFSEYITVSTIPSPKNTICCDQELASATTQPTAFTGNVLDNSISYQWQIEEEQRSTRTTIWTSIPNATNSSCTYIFPERGLGKLGERNREGGGKFRRLAIQNNAIIGISNVINITIKPIPLGTGIIERGGLSGGTPSPAIGRRSARLTTNDENETTLTAKNQESLHSNLATDNLLNIDNNSLVIDSNLSLYPNPITNNFYIQNVNKFKNPEKIKLFDVSGNEIRIDKTMHSDNLIEISTYSTLPGIYIVHINEDTLVTKKLIKN</sequence>
<evidence type="ECO:0000313" key="3">
    <source>
        <dbReference type="EMBL" id="KFF16112.1"/>
    </source>
</evidence>
<dbReference type="AlphaFoldDB" id="A0A086AHE8"/>
<accession>A0A086AHE8</accession>
<dbReference type="InterPro" id="IPR026444">
    <property type="entry name" value="Secre_tail"/>
</dbReference>
<keyword evidence="6" id="KW-1185">Reference proteome</keyword>
<evidence type="ECO:0000256" key="1">
    <source>
        <dbReference type="ARBA" id="ARBA00022729"/>
    </source>
</evidence>
<keyword evidence="1" id="KW-0732">Signal</keyword>
<dbReference type="Pfam" id="PF18962">
    <property type="entry name" value="Por_Secre_tail"/>
    <property type="match status" value="1"/>
</dbReference>
<dbReference type="Proteomes" id="UP000028712">
    <property type="component" value="Unassembled WGS sequence"/>
</dbReference>
<evidence type="ECO:0000313" key="4">
    <source>
        <dbReference type="EMBL" id="OXA97648.1"/>
    </source>
</evidence>
<dbReference type="eggNOG" id="ENOG5030YPT">
    <property type="taxonomic scope" value="Bacteria"/>
</dbReference>
<comment type="caution">
    <text evidence="3">The sequence shown here is derived from an EMBL/GenBank/DDBJ whole genome shotgun (WGS) entry which is preliminary data.</text>
</comment>
<reference evidence="3 5" key="1">
    <citation type="submission" date="2014-07" db="EMBL/GenBank/DDBJ databases">
        <title>Genome of Flavobacterium hydatis DSM 2063.</title>
        <authorList>
            <person name="Pipes S.E."/>
            <person name="Stropko S.J."/>
            <person name="Newman J.D."/>
        </authorList>
    </citation>
    <scope>NUCLEOTIDE SEQUENCE [LARGE SCALE GENOMIC DNA]</scope>
    <source>
        <strain evidence="3 5">DSM 2063</strain>
    </source>
</reference>
<dbReference type="STRING" id="991.IW20_12265"/>
<reference evidence="4 6" key="2">
    <citation type="submission" date="2016-11" db="EMBL/GenBank/DDBJ databases">
        <title>Whole genomes of Flavobacteriaceae.</title>
        <authorList>
            <person name="Stine C."/>
            <person name="Li C."/>
            <person name="Tadesse D."/>
        </authorList>
    </citation>
    <scope>NUCLEOTIDE SEQUENCE [LARGE SCALE GENOMIC DNA]</scope>
    <source>
        <strain evidence="4 6">ATCC 29551</strain>
    </source>
</reference>
<dbReference type="NCBIfam" id="TIGR04183">
    <property type="entry name" value="Por_Secre_tail"/>
    <property type="match status" value="1"/>
</dbReference>
<dbReference type="EMBL" id="MUGY01000002">
    <property type="protein sequence ID" value="OXA97648.1"/>
    <property type="molecule type" value="Genomic_DNA"/>
</dbReference>
<feature type="domain" description="Secretion system C-terminal sorting" evidence="2">
    <location>
        <begin position="585"/>
        <end position="657"/>
    </location>
</feature>